<dbReference type="VEuPathDB" id="VectorBase:ADAC006116"/>
<dbReference type="Pfam" id="PF10036">
    <property type="entry name" value="RLL"/>
    <property type="match status" value="2"/>
</dbReference>
<reference evidence="1" key="2">
    <citation type="submission" date="2010-05" db="EMBL/GenBank/DDBJ databases">
        <authorList>
            <person name="Almeida L.G."/>
            <person name="Nicolas M.F."/>
            <person name="Souza R.C."/>
            <person name="Vasconcelos A.T.R."/>
        </authorList>
    </citation>
    <scope>NUCLEOTIDE SEQUENCE</scope>
</reference>
<organism evidence="1">
    <name type="scientific">Anopheles darlingi</name>
    <name type="common">Mosquito</name>
    <dbReference type="NCBI Taxonomy" id="43151"/>
    <lineage>
        <taxon>Eukaryota</taxon>
        <taxon>Metazoa</taxon>
        <taxon>Ecdysozoa</taxon>
        <taxon>Arthropoda</taxon>
        <taxon>Hexapoda</taxon>
        <taxon>Insecta</taxon>
        <taxon>Pterygota</taxon>
        <taxon>Neoptera</taxon>
        <taxon>Endopterygota</taxon>
        <taxon>Diptera</taxon>
        <taxon>Nematocera</taxon>
        <taxon>Culicoidea</taxon>
        <taxon>Culicidae</taxon>
        <taxon>Anophelinae</taxon>
        <taxon>Anopheles</taxon>
    </lineage>
</organism>
<dbReference type="InterPro" id="IPR019265">
    <property type="entry name" value="RTRAF"/>
</dbReference>
<reference evidence="2" key="4">
    <citation type="submission" date="2015-06" db="UniProtKB">
        <authorList>
            <consortium name="EnsemblMetazoa"/>
        </authorList>
    </citation>
    <scope>IDENTIFICATION</scope>
</reference>
<dbReference type="VEuPathDB" id="VectorBase:ADAR2_006147"/>
<dbReference type="EMBL" id="ADMH02001524">
    <property type="protein sequence ID" value="ETN62192.1"/>
    <property type="molecule type" value="Genomic_DNA"/>
</dbReference>
<protein>
    <submittedName>
        <fullName evidence="1">Cle7</fullName>
    </submittedName>
</protein>
<accession>W5JCW3</accession>
<evidence type="ECO:0000313" key="3">
    <source>
        <dbReference type="Proteomes" id="UP000000673"/>
    </source>
</evidence>
<dbReference type="PANTHER" id="PTHR15924">
    <property type="entry name" value="CLE"/>
    <property type="match status" value="1"/>
</dbReference>
<gene>
    <name evidence="1" type="ORF">AND_006116</name>
</gene>
<evidence type="ECO:0000313" key="1">
    <source>
        <dbReference type="EMBL" id="ETN62192.1"/>
    </source>
</evidence>
<dbReference type="OMA" id="INAPVEW"/>
<dbReference type="Proteomes" id="UP000000673">
    <property type="component" value="Unassembled WGS sequence"/>
</dbReference>
<dbReference type="HOGENOM" id="CLU_566479_0_0_1"/>
<dbReference type="EnsemblMetazoa" id="ADAC006116-RA">
    <property type="protein sequence ID" value="ADAC006116-PA"/>
    <property type="gene ID" value="ADAC006116"/>
</dbReference>
<dbReference type="AlphaFoldDB" id="W5JCW3"/>
<keyword evidence="3" id="KW-1185">Reference proteome</keyword>
<dbReference type="eggNOG" id="KOG4380">
    <property type="taxonomic scope" value="Eukaryota"/>
</dbReference>
<dbReference type="VEuPathDB" id="VectorBase:ADAR2_004020"/>
<reference evidence="1 3" key="1">
    <citation type="journal article" date="2010" name="BMC Genomics">
        <title>Combination of measures distinguishes pre-miRNAs from other stem-loops in the genome of the newly sequenced Anopheles darlingi.</title>
        <authorList>
            <person name="Mendes N.D."/>
            <person name="Freitas A.T."/>
            <person name="Vasconcelos A.T."/>
            <person name="Sagot M.F."/>
        </authorList>
    </citation>
    <scope>NUCLEOTIDE SEQUENCE</scope>
</reference>
<proteinExistence type="predicted"/>
<dbReference type="STRING" id="43151.W5JCW3"/>
<name>W5JCW3_ANODA</name>
<sequence length="482" mass="54691">MRVGFGGMATNKHGKHGQLNIDDPKDFRSFILWLEDQKIRLYPIEGRDPLRKINAQDEWDTAYEKYKKDIRLPGHLKTKQEILAWLLLYAIRLEYTDNAEKYRTISGAKKQEEESKKTSVPEIQSTNPFDTYDFTHADFEEGSWKLAERLGITHHPDHLVSLQAAAKVITTSYNKEALKEPVVTGQPFPIDEGHGMGFEKDNDLERGARILRLLQIQHVRKLQTTINETIVAAQNLTADPRTDTKLDLKEFRSLVVWLEDQKIRHYTIENREDLKKVGSADTWNAAYRQYQHDVGMPQELESRQEQLTWLLLHAIRLEYSDKVETYRPHTAASKLGEEKQSTVPEVKSTNPFDSLDFNNAQFAEGARNLADRLGIAYHPDHLVSLRAAGRVIHDCLNKETLKEPLPTGLASALAQLGIGKTAAPGGGAKRDDQIIDEATKIFRLLQIQNIRKMQTTINETIVTVQDVTADPKTDSALGKVGV</sequence>
<reference evidence="1" key="3">
    <citation type="journal article" date="2013" name="Nucleic Acids Res.">
        <title>The genome of Anopheles darlingi, the main neotropical malaria vector.</title>
        <authorList>
            <person name="Marinotti O."/>
            <person name="Cerqueira G.C."/>
            <person name="de Almeida L.G."/>
            <person name="Ferro M.I."/>
            <person name="Loreto E.L."/>
            <person name="Zaha A."/>
            <person name="Teixeira S.M."/>
            <person name="Wespiser A.R."/>
            <person name="Almeida E Silva A."/>
            <person name="Schlindwein A.D."/>
            <person name="Pacheco A.C."/>
            <person name="Silva A.L."/>
            <person name="Graveley B.R."/>
            <person name="Walenz B.P."/>
            <person name="Lima Bde A."/>
            <person name="Ribeiro C.A."/>
            <person name="Nunes-Silva C.G."/>
            <person name="de Carvalho C.R."/>
            <person name="Soares C.M."/>
            <person name="de Menezes C.B."/>
            <person name="Matiolli C."/>
            <person name="Caffrey D."/>
            <person name="Araujo D.A."/>
            <person name="de Oliveira D.M."/>
            <person name="Golenbock D."/>
            <person name="Grisard E.C."/>
            <person name="Fantinatti-Garboggini F."/>
            <person name="de Carvalho F.M."/>
            <person name="Barcellos F.G."/>
            <person name="Prosdocimi F."/>
            <person name="May G."/>
            <person name="Azevedo Junior G.M."/>
            <person name="Guimaraes G.M."/>
            <person name="Goldman G.H."/>
            <person name="Padilha I.Q."/>
            <person name="Batista Jda S."/>
            <person name="Ferro J.A."/>
            <person name="Ribeiro J.M."/>
            <person name="Fietto J.L."/>
            <person name="Dabbas K.M."/>
            <person name="Cerdeira L."/>
            <person name="Agnez-Lima L.F."/>
            <person name="Brocchi M."/>
            <person name="de Carvalho M.O."/>
            <person name="Teixeira Mde M."/>
            <person name="Diniz Maia Mde M."/>
            <person name="Goldman M.H."/>
            <person name="Cruz Schneider M.P."/>
            <person name="Felipe M.S."/>
            <person name="Hungria M."/>
            <person name="Nicolas M.F."/>
            <person name="Pereira M."/>
            <person name="Montes M.A."/>
            <person name="Cantao M.E."/>
            <person name="Vincentz M."/>
            <person name="Rafael M.S."/>
            <person name="Silverman N."/>
            <person name="Stoco P.H."/>
            <person name="Souza R.C."/>
            <person name="Vicentini R."/>
            <person name="Gazzinelli R.T."/>
            <person name="Neves Rde O."/>
            <person name="Silva R."/>
            <person name="Astolfi-Filho S."/>
            <person name="Maciel T.E."/>
            <person name="Urmenyi T.P."/>
            <person name="Tadei W.P."/>
            <person name="Camargo E.P."/>
            <person name="de Vasconcelos A.T."/>
        </authorList>
    </citation>
    <scope>NUCLEOTIDE SEQUENCE</scope>
</reference>
<evidence type="ECO:0000313" key="2">
    <source>
        <dbReference type="EnsemblMetazoa" id="ADAC006116-PA"/>
    </source>
</evidence>